<accession>A0A838A9V5</accession>
<proteinExistence type="predicted"/>
<keyword evidence="3" id="KW-1185">Reference proteome</keyword>
<dbReference type="Proteomes" id="UP000582974">
    <property type="component" value="Unassembled WGS sequence"/>
</dbReference>
<dbReference type="RefSeq" id="WP_180892848.1">
    <property type="nucleotide sequence ID" value="NZ_JACCKD010000003.1"/>
</dbReference>
<dbReference type="EMBL" id="JACCKD010000003">
    <property type="protein sequence ID" value="MBA0126047.1"/>
    <property type="molecule type" value="Genomic_DNA"/>
</dbReference>
<sequence length="494" mass="52250">MDDQSSPRVLDSLWRYRWSSTAIVLGCVVISVLVALLVGSASTVQSRVVLNPPDETGLLGVDSSSESAFSRYVNQQALLMTSDGVLGAAREELADQRSLRELRRAVTARESGTGESVVVEVEGASHEDAVRLAEAVVAAYRELSGERLEERVSGALETIAERREAVEDALPDEVAGSRVEANTTAAAQTLSELDRQATQIRLAGNELGDGVAFVHAPDPEAGTIPMTVPRDGAIGLALGVVLATAVAWVRADRDRRLTDQASVAAVVDGPVLGEIERRGTEDGRALLDPKLQPAKAYRLTLASVQQVVQRGVLAVTGLPDSGSTTTTMQLANAAARAGLRVLVVDAALRSRDLSATLRLDGIEHGGLTDVAAGLTDVRDVVRPVNLGYGIGYWVIPAGHYAEGASEFFRAGQLRALAEHLRSGYDMVLVDTSAPDIAPESTPLLREADGVVITVSHGSSADELLRLRDQLQMIGGSIAGYVFTFATPSQRHGGR</sequence>
<feature type="transmembrane region" description="Helical" evidence="1">
    <location>
        <begin position="20"/>
        <end position="38"/>
    </location>
</feature>
<dbReference type="Gene3D" id="3.40.50.300">
    <property type="entry name" value="P-loop containing nucleotide triphosphate hydrolases"/>
    <property type="match status" value="1"/>
</dbReference>
<dbReference type="InterPro" id="IPR050445">
    <property type="entry name" value="Bact_polysacc_biosynth/exp"/>
</dbReference>
<dbReference type="InterPro" id="IPR027417">
    <property type="entry name" value="P-loop_NTPase"/>
</dbReference>
<keyword evidence="1" id="KW-0472">Membrane</keyword>
<dbReference type="PANTHER" id="PTHR32309">
    <property type="entry name" value="TYROSINE-PROTEIN KINASE"/>
    <property type="match status" value="1"/>
</dbReference>
<name>A0A838A9V5_9PSEU</name>
<evidence type="ECO:0000256" key="1">
    <source>
        <dbReference type="SAM" id="Phobius"/>
    </source>
</evidence>
<gene>
    <name evidence="2" type="ORF">H0B56_10880</name>
</gene>
<dbReference type="SUPFAM" id="SSF52540">
    <property type="entry name" value="P-loop containing nucleoside triphosphate hydrolases"/>
    <property type="match status" value="1"/>
</dbReference>
<keyword evidence="1" id="KW-1133">Transmembrane helix</keyword>
<evidence type="ECO:0000313" key="3">
    <source>
        <dbReference type="Proteomes" id="UP000582974"/>
    </source>
</evidence>
<comment type="caution">
    <text evidence="2">The sequence shown here is derived from an EMBL/GenBank/DDBJ whole genome shotgun (WGS) entry which is preliminary data.</text>
</comment>
<protein>
    <submittedName>
        <fullName evidence="2">Cell shape-determining protein</fullName>
    </submittedName>
</protein>
<organism evidence="2 3">
    <name type="scientific">Haloechinothrix aidingensis</name>
    <dbReference type="NCBI Taxonomy" id="2752311"/>
    <lineage>
        <taxon>Bacteria</taxon>
        <taxon>Bacillati</taxon>
        <taxon>Actinomycetota</taxon>
        <taxon>Actinomycetes</taxon>
        <taxon>Pseudonocardiales</taxon>
        <taxon>Pseudonocardiaceae</taxon>
        <taxon>Haloechinothrix</taxon>
    </lineage>
</organism>
<dbReference type="PANTHER" id="PTHR32309:SF31">
    <property type="entry name" value="CAPSULAR EXOPOLYSACCHARIDE FAMILY"/>
    <property type="match status" value="1"/>
</dbReference>
<dbReference type="AlphaFoldDB" id="A0A838A9V5"/>
<reference evidence="2 3" key="1">
    <citation type="submission" date="2020-07" db="EMBL/GenBank/DDBJ databases">
        <title>Genome of Haloechinothrix sp.</title>
        <authorList>
            <person name="Tang S.-K."/>
            <person name="Yang L."/>
            <person name="Zhu W.-Y."/>
        </authorList>
    </citation>
    <scope>NUCLEOTIDE SEQUENCE [LARGE SCALE GENOMIC DNA]</scope>
    <source>
        <strain evidence="2 3">YIM 98757</strain>
    </source>
</reference>
<evidence type="ECO:0000313" key="2">
    <source>
        <dbReference type="EMBL" id="MBA0126047.1"/>
    </source>
</evidence>
<keyword evidence="1" id="KW-0812">Transmembrane</keyword>